<keyword evidence="2" id="KW-1185">Reference proteome</keyword>
<dbReference type="AlphaFoldDB" id="A0AAU9DCW8"/>
<sequence length="214" mass="25225">MNIIPITWFGNPTDTKNISYIKKGPDALFGYYVSLVAVYLAVNNVPIVKYSEDLFRQNENADHRNPFVMYQDWLKVTYLEHMIFRENANYDLLQYLDALIPFLNFAPKMIRAQYLNEAIFVYVAANYKTKWAIDHWNSSLITHYSTRQNYTSFIKTMILIEIINKKDKLAQDDLKEGARILEQASDQINDLYLVEHLESDLPKWRDQLNFNHVG</sequence>
<dbReference type="Proteomes" id="UP001321861">
    <property type="component" value="Chromosome"/>
</dbReference>
<name>A0AAU9DCW8_9LACO</name>
<accession>A0AAU9DCW8</accession>
<gene>
    <name evidence="1" type="ORF">XA3_18360</name>
</gene>
<dbReference type="EMBL" id="AP026802">
    <property type="protein sequence ID" value="BDR59395.1"/>
    <property type="molecule type" value="Genomic_DNA"/>
</dbReference>
<evidence type="ECO:0000313" key="2">
    <source>
        <dbReference type="Proteomes" id="UP001321861"/>
    </source>
</evidence>
<protein>
    <submittedName>
        <fullName evidence="1">Uncharacterized protein</fullName>
    </submittedName>
</protein>
<proteinExistence type="predicted"/>
<evidence type="ECO:0000313" key="1">
    <source>
        <dbReference type="EMBL" id="BDR59395.1"/>
    </source>
</evidence>
<reference evidence="1 2" key="1">
    <citation type="journal article" date="2023" name="Microbiol. Spectr.">
        <title>Symbiosis of Carpenter Bees with Uncharacterized Lactic Acid Bacteria Showing NAD Auxotrophy.</title>
        <authorList>
            <person name="Kawasaki S."/>
            <person name="Ozawa K."/>
            <person name="Mori T."/>
            <person name="Yamamoto A."/>
            <person name="Ito M."/>
            <person name="Ohkuma M."/>
            <person name="Sakamoto M."/>
            <person name="Matsutani M."/>
        </authorList>
    </citation>
    <scope>NUCLEOTIDE SEQUENCE [LARGE SCALE GENOMIC DNA]</scope>
    <source>
        <strain evidence="1 2">XA3</strain>
    </source>
</reference>
<dbReference type="KEGG" id="xap:XA3_18360"/>
<organism evidence="1 2">
    <name type="scientific">Xylocopilactobacillus apicola</name>
    <dbReference type="NCBI Taxonomy" id="2932184"/>
    <lineage>
        <taxon>Bacteria</taxon>
        <taxon>Bacillati</taxon>
        <taxon>Bacillota</taxon>
        <taxon>Bacilli</taxon>
        <taxon>Lactobacillales</taxon>
        <taxon>Lactobacillaceae</taxon>
        <taxon>Xylocopilactobacillus</taxon>
    </lineage>
</organism>